<reference evidence="1" key="2">
    <citation type="submission" date="2018-03" db="EMBL/GenBank/DDBJ databases">
        <title>The Triticum urartu genome reveals the dynamic nature of wheat genome evolution.</title>
        <authorList>
            <person name="Ling H."/>
            <person name="Ma B."/>
            <person name="Shi X."/>
            <person name="Liu H."/>
            <person name="Dong L."/>
            <person name="Sun H."/>
            <person name="Cao Y."/>
            <person name="Gao Q."/>
            <person name="Zheng S."/>
            <person name="Li Y."/>
            <person name="Yu Y."/>
            <person name="Du H."/>
            <person name="Qi M."/>
            <person name="Li Y."/>
            <person name="Yu H."/>
            <person name="Cui Y."/>
            <person name="Wang N."/>
            <person name="Chen C."/>
            <person name="Wu H."/>
            <person name="Zhao Y."/>
            <person name="Zhang J."/>
            <person name="Li Y."/>
            <person name="Zhou W."/>
            <person name="Zhang B."/>
            <person name="Hu W."/>
            <person name="Eijk M."/>
            <person name="Tang J."/>
            <person name="Witsenboer H."/>
            <person name="Zhao S."/>
            <person name="Li Z."/>
            <person name="Zhang A."/>
            <person name="Wang D."/>
            <person name="Liang C."/>
        </authorList>
    </citation>
    <scope>NUCLEOTIDE SEQUENCE [LARGE SCALE GENOMIC DNA]</scope>
    <source>
        <strain evidence="1">cv. G1812</strain>
    </source>
</reference>
<protein>
    <submittedName>
        <fullName evidence="1">Uncharacterized protein</fullName>
    </submittedName>
</protein>
<evidence type="ECO:0000313" key="2">
    <source>
        <dbReference type="Proteomes" id="UP000015106"/>
    </source>
</evidence>
<dbReference type="AlphaFoldDB" id="A0A8R7NXD7"/>
<reference evidence="2" key="1">
    <citation type="journal article" date="2013" name="Nature">
        <title>Draft genome of the wheat A-genome progenitor Triticum urartu.</title>
        <authorList>
            <person name="Ling H.Q."/>
            <person name="Zhao S."/>
            <person name="Liu D."/>
            <person name="Wang J."/>
            <person name="Sun H."/>
            <person name="Zhang C."/>
            <person name="Fan H."/>
            <person name="Li D."/>
            <person name="Dong L."/>
            <person name="Tao Y."/>
            <person name="Gao C."/>
            <person name="Wu H."/>
            <person name="Li Y."/>
            <person name="Cui Y."/>
            <person name="Guo X."/>
            <person name="Zheng S."/>
            <person name="Wang B."/>
            <person name="Yu K."/>
            <person name="Liang Q."/>
            <person name="Yang W."/>
            <person name="Lou X."/>
            <person name="Chen J."/>
            <person name="Feng M."/>
            <person name="Jian J."/>
            <person name="Zhang X."/>
            <person name="Luo G."/>
            <person name="Jiang Y."/>
            <person name="Liu J."/>
            <person name="Wang Z."/>
            <person name="Sha Y."/>
            <person name="Zhang B."/>
            <person name="Wu H."/>
            <person name="Tang D."/>
            <person name="Shen Q."/>
            <person name="Xue P."/>
            <person name="Zou S."/>
            <person name="Wang X."/>
            <person name="Liu X."/>
            <person name="Wang F."/>
            <person name="Yang Y."/>
            <person name="An X."/>
            <person name="Dong Z."/>
            <person name="Zhang K."/>
            <person name="Zhang X."/>
            <person name="Luo M.C."/>
            <person name="Dvorak J."/>
            <person name="Tong Y."/>
            <person name="Wang J."/>
            <person name="Yang H."/>
            <person name="Li Z."/>
            <person name="Wang D."/>
            <person name="Zhang A."/>
            <person name="Wang J."/>
        </authorList>
    </citation>
    <scope>NUCLEOTIDE SEQUENCE</scope>
    <source>
        <strain evidence="2">cv. G1812</strain>
    </source>
</reference>
<reference evidence="1" key="3">
    <citation type="submission" date="2022-06" db="UniProtKB">
        <authorList>
            <consortium name="EnsemblPlants"/>
        </authorList>
    </citation>
    <scope>IDENTIFICATION</scope>
</reference>
<organism evidence="1 2">
    <name type="scientific">Triticum urartu</name>
    <name type="common">Red wild einkorn</name>
    <name type="synonym">Crithodium urartu</name>
    <dbReference type="NCBI Taxonomy" id="4572"/>
    <lineage>
        <taxon>Eukaryota</taxon>
        <taxon>Viridiplantae</taxon>
        <taxon>Streptophyta</taxon>
        <taxon>Embryophyta</taxon>
        <taxon>Tracheophyta</taxon>
        <taxon>Spermatophyta</taxon>
        <taxon>Magnoliopsida</taxon>
        <taxon>Liliopsida</taxon>
        <taxon>Poales</taxon>
        <taxon>Poaceae</taxon>
        <taxon>BOP clade</taxon>
        <taxon>Pooideae</taxon>
        <taxon>Triticodae</taxon>
        <taxon>Triticeae</taxon>
        <taxon>Triticinae</taxon>
        <taxon>Triticum</taxon>
    </lineage>
</organism>
<proteinExistence type="predicted"/>
<name>A0A8R7NXD7_TRIUA</name>
<dbReference type="EnsemblPlants" id="TuG1812G0100000214.01.T01">
    <property type="protein sequence ID" value="TuG1812G0100000214.01.T01.cds254387"/>
    <property type="gene ID" value="TuG1812G0100000214.01"/>
</dbReference>
<dbReference type="Gramene" id="TuG1812G0100000214.01.T01">
    <property type="protein sequence ID" value="TuG1812G0100000214.01.T01.cds254387"/>
    <property type="gene ID" value="TuG1812G0100000214.01"/>
</dbReference>
<evidence type="ECO:0000313" key="1">
    <source>
        <dbReference type="EnsemblPlants" id="TuG1812G0100000214.01.T01.cds254387"/>
    </source>
</evidence>
<dbReference type="Proteomes" id="UP000015106">
    <property type="component" value="Chromosome 1"/>
</dbReference>
<accession>A0A8R7NXD7</accession>
<keyword evidence="2" id="KW-1185">Reference proteome</keyword>
<sequence>MCILFHRLAMRPSSFFSEIAFQTQSEFCLVFSTGTSCSTGTGTARVRSSGCALPITPPRLPAGSASTLACFPSNLCLNVGSLLVKLFFARAF</sequence>